<dbReference type="InterPro" id="IPR011050">
    <property type="entry name" value="Pectin_lyase_fold/virulence"/>
</dbReference>
<evidence type="ECO:0000313" key="1">
    <source>
        <dbReference type="EMBL" id="SEJ47519.1"/>
    </source>
</evidence>
<dbReference type="InterPro" id="IPR012334">
    <property type="entry name" value="Pectin_lyas_fold"/>
</dbReference>
<gene>
    <name evidence="1" type="ORF">SAMN05192553_104162</name>
</gene>
<dbReference type="EMBL" id="FNZH01000004">
    <property type="protein sequence ID" value="SEJ47519.1"/>
    <property type="molecule type" value="Genomic_DNA"/>
</dbReference>
<name>A0A1H6Z1Z5_9BACT</name>
<keyword evidence="2" id="KW-1185">Reference proteome</keyword>
<dbReference type="GO" id="GO:0016787">
    <property type="term" value="F:hydrolase activity"/>
    <property type="evidence" value="ECO:0007669"/>
    <property type="project" value="UniProtKB-KW"/>
</dbReference>
<sequence>MIARNHVGWTVYGCLMFFLFGFQSLAFGSGGPGIPQTVNPNAFEGTDTERIIQAIEAAKQRVHVVRIPKENANGTSVWMIDSALLLPSNMTLILDNCTLQLSDTSRDNLFRSDNVGEGITDPVWNENIRIYGIGNAVLKGAVNPRATGDGARTLSLNPQAEQEKGNWRVSYGSDAGKPGLKQTSDWRNIMVLIGYVRDFSLKNVRFENAHGWTVSFERTVGIDLSDVTIFNEEFVTVDGKQWMTANKDGINLRQGCKNVRIDHVSGVTGDDFIALSNLDTAPDIPKKNGDINGSMVTASRWHGPEDDIEQVVITNISCENRYRAVAIRGSDRAGIHQIYISGVIFRAMEDRYEALLIGGRGYGEESLPGKIHTIQAMNIMGNGQSLVRIQAKVAKCHFLNGMYTGVNERATIYEVDPRETSNVTENSWLKVR</sequence>
<dbReference type="SUPFAM" id="SSF51126">
    <property type="entry name" value="Pectin lyase-like"/>
    <property type="match status" value="1"/>
</dbReference>
<reference evidence="2" key="1">
    <citation type="submission" date="2016-10" db="EMBL/GenBank/DDBJ databases">
        <authorList>
            <person name="Varghese N."/>
            <person name="Submissions S."/>
        </authorList>
    </citation>
    <scope>NUCLEOTIDE SEQUENCE [LARGE SCALE GENOMIC DNA]</scope>
    <source>
        <strain evidence="2">IBRC-M 10761</strain>
    </source>
</reference>
<dbReference type="Gene3D" id="2.160.20.10">
    <property type="entry name" value="Single-stranded right-handed beta-helix, Pectin lyase-like"/>
    <property type="match status" value="1"/>
</dbReference>
<organism evidence="1 2">
    <name type="scientific">Cyclobacterium xiamenense</name>
    <dbReference type="NCBI Taxonomy" id="1297121"/>
    <lineage>
        <taxon>Bacteria</taxon>
        <taxon>Pseudomonadati</taxon>
        <taxon>Bacteroidota</taxon>
        <taxon>Cytophagia</taxon>
        <taxon>Cytophagales</taxon>
        <taxon>Cyclobacteriaceae</taxon>
        <taxon>Cyclobacterium</taxon>
    </lineage>
</organism>
<dbReference type="RefSeq" id="WP_244891178.1">
    <property type="nucleotide sequence ID" value="NZ_FNZH01000004.1"/>
</dbReference>
<evidence type="ECO:0000313" key="2">
    <source>
        <dbReference type="Proteomes" id="UP000199403"/>
    </source>
</evidence>
<proteinExistence type="predicted"/>
<dbReference type="STRING" id="1416801.SAMN05192553_104162"/>
<keyword evidence="1" id="KW-0378">Hydrolase</keyword>
<dbReference type="AlphaFoldDB" id="A0A1H6Z1Z5"/>
<protein>
    <submittedName>
        <fullName evidence="1">Glycosyl hydrolases family 28</fullName>
    </submittedName>
</protein>
<dbReference type="Proteomes" id="UP000199403">
    <property type="component" value="Unassembled WGS sequence"/>
</dbReference>
<accession>A0A1H6Z1Z5</accession>